<dbReference type="Proteomes" id="UP000528964">
    <property type="component" value="Unassembled WGS sequence"/>
</dbReference>
<sequence>MTAVVVEMISRSPFAGFLSGFITRFDAFFEEQGRAIHRAHRDFPFGL</sequence>
<dbReference type="RefSeq" id="WP_183393910.1">
    <property type="nucleotide sequence ID" value="NZ_JACIDR010000001.1"/>
</dbReference>
<keyword evidence="2" id="KW-1185">Reference proteome</keyword>
<organism evidence="1 2">
    <name type="scientific">Hansschlegelia beijingensis</name>
    <dbReference type="NCBI Taxonomy" id="1133344"/>
    <lineage>
        <taxon>Bacteria</taxon>
        <taxon>Pseudomonadati</taxon>
        <taxon>Pseudomonadota</taxon>
        <taxon>Alphaproteobacteria</taxon>
        <taxon>Hyphomicrobiales</taxon>
        <taxon>Methylopilaceae</taxon>
        <taxon>Hansschlegelia</taxon>
    </lineage>
</organism>
<dbReference type="EMBL" id="JACIDR010000001">
    <property type="protein sequence ID" value="MBB3972094.1"/>
    <property type="molecule type" value="Genomic_DNA"/>
</dbReference>
<dbReference type="AlphaFoldDB" id="A0A7W6GFX1"/>
<comment type="caution">
    <text evidence="1">The sequence shown here is derived from an EMBL/GenBank/DDBJ whole genome shotgun (WGS) entry which is preliminary data.</text>
</comment>
<accession>A0A7W6GFX1</accession>
<gene>
    <name evidence="1" type="ORF">GGR24_000727</name>
</gene>
<protein>
    <submittedName>
        <fullName evidence="1">Uncharacterized protein</fullName>
    </submittedName>
</protein>
<evidence type="ECO:0000313" key="1">
    <source>
        <dbReference type="EMBL" id="MBB3972094.1"/>
    </source>
</evidence>
<name>A0A7W6GFX1_9HYPH</name>
<evidence type="ECO:0000313" key="2">
    <source>
        <dbReference type="Proteomes" id="UP000528964"/>
    </source>
</evidence>
<proteinExistence type="predicted"/>
<reference evidence="1 2" key="1">
    <citation type="submission" date="2020-08" db="EMBL/GenBank/DDBJ databases">
        <title>Genomic Encyclopedia of Type Strains, Phase IV (KMG-IV): sequencing the most valuable type-strain genomes for metagenomic binning, comparative biology and taxonomic classification.</title>
        <authorList>
            <person name="Goeker M."/>
        </authorList>
    </citation>
    <scope>NUCLEOTIDE SEQUENCE [LARGE SCALE GENOMIC DNA]</scope>
    <source>
        <strain evidence="1 2">DSM 25481</strain>
    </source>
</reference>